<dbReference type="SUPFAM" id="SSF53448">
    <property type="entry name" value="Nucleotide-diphospho-sugar transferases"/>
    <property type="match status" value="1"/>
</dbReference>
<keyword evidence="1 8" id="KW-0963">Cytoplasm</keyword>
<reference evidence="10 11" key="2">
    <citation type="submission" date="2014-10" db="EMBL/GenBank/DDBJ databases">
        <title>Comparative genomics of the Paenibacillus odorifer group.</title>
        <authorList>
            <person name="Tsai Y.-C."/>
            <person name="Martin N."/>
            <person name="Korlach J."/>
            <person name="Wiedmann M."/>
        </authorList>
    </citation>
    <scope>NUCLEOTIDE SEQUENCE [LARGE SCALE GENOMIC DNA]</scope>
    <source>
        <strain evidence="10 11">DSM 18334</strain>
    </source>
</reference>
<dbReference type="InterPro" id="IPR025877">
    <property type="entry name" value="MobA-like_NTP_Trfase"/>
</dbReference>
<sequence>MEISGILLAGGASRRMGVNKALLEIGGVPLISNISSELSAVAHTVMISCSEKDKDSDTYRFLGLPIITDTYAGLGPLGGLHAGLSHSQTEWNAVVACDLPFVTKELLQHIFNRAGNAESNVQAIVPVAANGKVQPLLAMYHINVLPSLEAALENRHSRVMEWLQGLNVLYIPEDEFPDSFMNQRDVLLNMNTPDDYQTVVQQASAKQDGNSET</sequence>
<evidence type="ECO:0000256" key="4">
    <source>
        <dbReference type="ARBA" id="ARBA00022741"/>
    </source>
</evidence>
<dbReference type="InterPro" id="IPR013482">
    <property type="entry name" value="Molybde_CF_guanTrfase"/>
</dbReference>
<dbReference type="AlphaFoldDB" id="A0A098MCP9"/>
<comment type="similarity">
    <text evidence="8">Belongs to the MobA family.</text>
</comment>
<dbReference type="Pfam" id="PF12804">
    <property type="entry name" value="NTP_transf_3"/>
    <property type="match status" value="1"/>
</dbReference>
<evidence type="ECO:0000256" key="3">
    <source>
        <dbReference type="ARBA" id="ARBA00022723"/>
    </source>
</evidence>
<evidence type="ECO:0000256" key="1">
    <source>
        <dbReference type="ARBA" id="ARBA00022490"/>
    </source>
</evidence>
<comment type="domain">
    <text evidence="8">The N-terminal domain determines nucleotide recognition and specific binding, while the C-terminal domain determines the specific binding to the target protein.</text>
</comment>
<evidence type="ECO:0000256" key="6">
    <source>
        <dbReference type="ARBA" id="ARBA00023134"/>
    </source>
</evidence>
<comment type="function">
    <text evidence="8">Transfers a GMP moiety from GTP to Mo-molybdopterin (Mo-MPT) cofactor (Moco or molybdenum cofactor) to form Mo-molybdopterin guanine dinucleotide (Mo-MGD) cofactor.</text>
</comment>
<dbReference type="GO" id="GO:0061603">
    <property type="term" value="F:molybdenum cofactor guanylyltransferase activity"/>
    <property type="evidence" value="ECO:0007669"/>
    <property type="project" value="UniProtKB-EC"/>
</dbReference>
<feature type="binding site" evidence="8">
    <location>
        <position position="98"/>
    </location>
    <ligand>
        <name>Mg(2+)</name>
        <dbReference type="ChEBI" id="CHEBI:18420"/>
    </ligand>
</feature>
<dbReference type="GO" id="GO:0006777">
    <property type="term" value="P:Mo-molybdopterin cofactor biosynthetic process"/>
    <property type="evidence" value="ECO:0007669"/>
    <property type="project" value="UniProtKB-KW"/>
</dbReference>
<reference evidence="10 11" key="1">
    <citation type="submission" date="2014-08" db="EMBL/GenBank/DDBJ databases">
        <authorList>
            <person name="den Bakker H.C."/>
        </authorList>
    </citation>
    <scope>NUCLEOTIDE SEQUENCE [LARGE SCALE GENOMIC DNA]</scope>
    <source>
        <strain evidence="10 11">DSM 18334</strain>
    </source>
</reference>
<keyword evidence="5 8" id="KW-0460">Magnesium</keyword>
<dbReference type="GO" id="GO:0005737">
    <property type="term" value="C:cytoplasm"/>
    <property type="evidence" value="ECO:0007669"/>
    <property type="project" value="UniProtKB-SubCell"/>
</dbReference>
<evidence type="ECO:0000313" key="11">
    <source>
        <dbReference type="Proteomes" id="UP000029734"/>
    </source>
</evidence>
<dbReference type="STRING" id="268407.PWYN_14065"/>
<dbReference type="RefSeq" id="WP_036652486.1">
    <property type="nucleotide sequence ID" value="NZ_JQCR01000002.1"/>
</dbReference>
<dbReference type="CDD" id="cd02503">
    <property type="entry name" value="MobA"/>
    <property type="match status" value="1"/>
</dbReference>
<name>A0A098MCP9_9BACL</name>
<protein>
    <recommendedName>
        <fullName evidence="8">Probable molybdenum cofactor guanylyltransferase</fullName>
        <shortName evidence="8">MoCo guanylyltransferase</shortName>
        <ecNumber evidence="8">2.7.7.77</ecNumber>
    </recommendedName>
    <alternativeName>
        <fullName evidence="8">GTP:molybdopterin guanylyltransferase</fullName>
    </alternativeName>
    <alternativeName>
        <fullName evidence="8">Mo-MPT guanylyltransferase</fullName>
    </alternativeName>
    <alternativeName>
        <fullName evidence="8">Molybdopterin guanylyltransferase</fullName>
    </alternativeName>
    <alternativeName>
        <fullName evidence="8">Molybdopterin-guanine dinucleotide synthase</fullName>
        <shortName evidence="8">MGD synthase</shortName>
    </alternativeName>
</protein>
<comment type="subcellular location">
    <subcellularLocation>
        <location evidence="8">Cytoplasm</location>
    </subcellularLocation>
</comment>
<feature type="binding site" evidence="8">
    <location>
        <position position="69"/>
    </location>
    <ligand>
        <name>GTP</name>
        <dbReference type="ChEBI" id="CHEBI:37565"/>
    </ligand>
</feature>
<dbReference type="GO" id="GO:0046872">
    <property type="term" value="F:metal ion binding"/>
    <property type="evidence" value="ECO:0007669"/>
    <property type="project" value="UniProtKB-KW"/>
</dbReference>
<accession>A0A098MCP9</accession>
<comment type="catalytic activity">
    <reaction evidence="8">
        <text>Mo-molybdopterin + GTP + H(+) = Mo-molybdopterin guanine dinucleotide + diphosphate</text>
        <dbReference type="Rhea" id="RHEA:34243"/>
        <dbReference type="ChEBI" id="CHEBI:15378"/>
        <dbReference type="ChEBI" id="CHEBI:33019"/>
        <dbReference type="ChEBI" id="CHEBI:37565"/>
        <dbReference type="ChEBI" id="CHEBI:71302"/>
        <dbReference type="ChEBI" id="CHEBI:71310"/>
        <dbReference type="EC" id="2.7.7.77"/>
    </reaction>
</comment>
<evidence type="ECO:0000256" key="7">
    <source>
        <dbReference type="ARBA" id="ARBA00023150"/>
    </source>
</evidence>
<dbReference type="Proteomes" id="UP000029734">
    <property type="component" value="Unassembled WGS sequence"/>
</dbReference>
<comment type="caution">
    <text evidence="10">The sequence shown here is derived from an EMBL/GenBank/DDBJ whole genome shotgun (WGS) entry which is preliminary data.</text>
</comment>
<feature type="binding site" evidence="8">
    <location>
        <position position="20"/>
    </location>
    <ligand>
        <name>GTP</name>
        <dbReference type="ChEBI" id="CHEBI:37565"/>
    </ligand>
</feature>
<dbReference type="eggNOG" id="COG0746">
    <property type="taxonomic scope" value="Bacteria"/>
</dbReference>
<comment type="cofactor">
    <cofactor evidence="8">
        <name>Mg(2+)</name>
        <dbReference type="ChEBI" id="CHEBI:18420"/>
    </cofactor>
</comment>
<feature type="binding site" evidence="8">
    <location>
        <position position="98"/>
    </location>
    <ligand>
        <name>GTP</name>
        <dbReference type="ChEBI" id="CHEBI:37565"/>
    </ligand>
</feature>
<keyword evidence="11" id="KW-1185">Reference proteome</keyword>
<dbReference type="GO" id="GO:0005525">
    <property type="term" value="F:GTP binding"/>
    <property type="evidence" value="ECO:0007669"/>
    <property type="project" value="UniProtKB-UniRule"/>
</dbReference>
<evidence type="ECO:0000256" key="2">
    <source>
        <dbReference type="ARBA" id="ARBA00022679"/>
    </source>
</evidence>
<keyword evidence="4 8" id="KW-0547">Nucleotide-binding</keyword>
<organism evidence="10 11">
    <name type="scientific">Paenibacillus wynnii</name>
    <dbReference type="NCBI Taxonomy" id="268407"/>
    <lineage>
        <taxon>Bacteria</taxon>
        <taxon>Bacillati</taxon>
        <taxon>Bacillota</taxon>
        <taxon>Bacilli</taxon>
        <taxon>Bacillales</taxon>
        <taxon>Paenibacillaceae</taxon>
        <taxon>Paenibacillus</taxon>
    </lineage>
</organism>
<gene>
    <name evidence="8" type="primary">mobA</name>
    <name evidence="10" type="ORF">PWYN_14065</name>
</gene>
<keyword evidence="2 8" id="KW-0808">Transferase</keyword>
<feature type="domain" description="MobA-like NTP transferase" evidence="9">
    <location>
        <begin position="5"/>
        <end position="161"/>
    </location>
</feature>
<keyword evidence="7 8" id="KW-0501">Molybdenum cofactor biosynthesis</keyword>
<feature type="binding site" evidence="8">
    <location>
        <begin position="8"/>
        <end position="10"/>
    </location>
    <ligand>
        <name>GTP</name>
        <dbReference type="ChEBI" id="CHEBI:37565"/>
    </ligand>
</feature>
<evidence type="ECO:0000256" key="5">
    <source>
        <dbReference type="ARBA" id="ARBA00022842"/>
    </source>
</evidence>
<dbReference type="InterPro" id="IPR029044">
    <property type="entry name" value="Nucleotide-diphossugar_trans"/>
</dbReference>
<keyword evidence="6 8" id="KW-0342">GTP-binding</keyword>
<dbReference type="OrthoDB" id="9788394at2"/>
<dbReference type="HAMAP" id="MF_00316">
    <property type="entry name" value="MobA"/>
    <property type="match status" value="1"/>
</dbReference>
<dbReference type="Gene3D" id="3.90.550.10">
    <property type="entry name" value="Spore Coat Polysaccharide Biosynthesis Protein SpsA, Chain A"/>
    <property type="match status" value="1"/>
</dbReference>
<dbReference type="PANTHER" id="PTHR19136:SF81">
    <property type="entry name" value="MOLYBDENUM COFACTOR GUANYLYLTRANSFERASE"/>
    <property type="match status" value="1"/>
</dbReference>
<dbReference type="EMBL" id="JQCR01000002">
    <property type="protein sequence ID" value="KGE20334.1"/>
    <property type="molecule type" value="Genomic_DNA"/>
</dbReference>
<evidence type="ECO:0000259" key="9">
    <source>
        <dbReference type="Pfam" id="PF12804"/>
    </source>
</evidence>
<dbReference type="PANTHER" id="PTHR19136">
    <property type="entry name" value="MOLYBDENUM COFACTOR GUANYLYLTRANSFERASE"/>
    <property type="match status" value="1"/>
</dbReference>
<comment type="caution">
    <text evidence="8">Lacks conserved residue(s) required for the propagation of feature annotation.</text>
</comment>
<evidence type="ECO:0000256" key="8">
    <source>
        <dbReference type="HAMAP-Rule" id="MF_00316"/>
    </source>
</evidence>
<evidence type="ECO:0000313" key="10">
    <source>
        <dbReference type="EMBL" id="KGE20334.1"/>
    </source>
</evidence>
<dbReference type="EC" id="2.7.7.77" evidence="8"/>
<keyword evidence="3 8" id="KW-0479">Metal-binding</keyword>
<proteinExistence type="inferred from homology"/>